<comment type="caution">
    <text evidence="1">The sequence shown here is derived from an EMBL/GenBank/DDBJ whole genome shotgun (WGS) entry which is preliminary data.</text>
</comment>
<dbReference type="AlphaFoldDB" id="A0A3E4JIY8"/>
<evidence type="ECO:0000313" key="1">
    <source>
        <dbReference type="EMBL" id="RGJ85854.1"/>
    </source>
</evidence>
<sequence length="76" mass="9050">MELLFIISQPCSLELCLYKVKRGNFGITVQKYPHTQQHIIHKAPRLYITKIYIDRTWSVQCIIQLLFRNWGFPELG</sequence>
<gene>
    <name evidence="1" type="ORF">DXD46_13635</name>
</gene>
<organism evidence="1 2">
    <name type="scientific">Phocaeicola vulgatus</name>
    <name type="common">Bacteroides vulgatus</name>
    <dbReference type="NCBI Taxonomy" id="821"/>
    <lineage>
        <taxon>Bacteria</taxon>
        <taxon>Pseudomonadati</taxon>
        <taxon>Bacteroidota</taxon>
        <taxon>Bacteroidia</taxon>
        <taxon>Bacteroidales</taxon>
        <taxon>Bacteroidaceae</taxon>
        <taxon>Phocaeicola</taxon>
    </lineage>
</organism>
<name>A0A3E4JIY8_PHOVU</name>
<protein>
    <submittedName>
        <fullName evidence="1">Uncharacterized protein</fullName>
    </submittedName>
</protein>
<dbReference type="EMBL" id="QSPP01000045">
    <property type="protein sequence ID" value="RGJ85854.1"/>
    <property type="molecule type" value="Genomic_DNA"/>
</dbReference>
<evidence type="ECO:0000313" key="2">
    <source>
        <dbReference type="Proteomes" id="UP000260640"/>
    </source>
</evidence>
<proteinExistence type="predicted"/>
<reference evidence="1 2" key="1">
    <citation type="submission" date="2018-08" db="EMBL/GenBank/DDBJ databases">
        <title>A genome reference for cultivated species of the human gut microbiota.</title>
        <authorList>
            <person name="Zou Y."/>
            <person name="Xue W."/>
            <person name="Luo G."/>
        </authorList>
    </citation>
    <scope>NUCLEOTIDE SEQUENCE [LARGE SCALE GENOMIC DNA]</scope>
    <source>
        <strain evidence="1 2">TM05-16</strain>
    </source>
</reference>
<dbReference type="Proteomes" id="UP000260640">
    <property type="component" value="Unassembled WGS sequence"/>
</dbReference>
<accession>A0A3E4JIY8</accession>